<dbReference type="Proteomes" id="UP000223370">
    <property type="component" value="Unassembled WGS sequence"/>
</dbReference>
<evidence type="ECO:0000256" key="2">
    <source>
        <dbReference type="ARBA" id="ARBA00023002"/>
    </source>
</evidence>
<sequence length="379" mass="41218">MNTSKALSPLKLGNGVQVANRLMMSAMCDLGATADGQVTQEEVDFMKTRAGFGGMIVTAGAYPQANGLGLPGQYSAARDSDIKGLSKLAAAMKSRGAKAILQIGHAGREAAIPAQQGIPVLVPTKMDFPWINYPIEEMTNDDVNQLITDWGKATQRAIDAGFDGVEIHNCNHDLVQQFFSAFSNHRTDQWGGSFEKRCALPLAILKETHRVIAASDKPDFIIGWRISPDEIHGENVGFTVDDMLKQTKLVLNEGIDYLNISLTGSTYSYKSKANGYDQTYAQLFHAIMPDSVPLYIGSQIQTPADVEDALTVADGVYMAREALIDPEFTDKLKSGHANEIITTMSEERIKQVHLPKALVKDYTTPGGLRESIPLPGLTD</sequence>
<organism evidence="4 5">
    <name type="scientific">Secundilactobacillus silagincola</name>
    <dbReference type="NCBI Taxonomy" id="1714681"/>
    <lineage>
        <taxon>Bacteria</taxon>
        <taxon>Bacillati</taxon>
        <taxon>Bacillota</taxon>
        <taxon>Bacilli</taxon>
        <taxon>Lactobacillales</taxon>
        <taxon>Lactobacillaceae</taxon>
        <taxon>Secundilactobacillus</taxon>
    </lineage>
</organism>
<proteinExistence type="predicted"/>
<dbReference type="InterPro" id="IPR001155">
    <property type="entry name" value="OxRdtase_FMN_N"/>
</dbReference>
<dbReference type="AlphaFoldDB" id="A0A1Z5J4F1"/>
<dbReference type="InterPro" id="IPR051799">
    <property type="entry name" value="NADH_flavin_oxidoreductase"/>
</dbReference>
<dbReference type="InterPro" id="IPR013785">
    <property type="entry name" value="Aldolase_TIM"/>
</dbReference>
<dbReference type="GO" id="GO:0010181">
    <property type="term" value="F:FMN binding"/>
    <property type="evidence" value="ECO:0007669"/>
    <property type="project" value="InterPro"/>
</dbReference>
<protein>
    <submittedName>
        <fullName evidence="4">NADH-dependent flavin oxidoreductase</fullName>
    </submittedName>
</protein>
<dbReference type="OrthoDB" id="9772736at2"/>
<keyword evidence="1" id="KW-0285">Flavoprotein</keyword>
<gene>
    <name evidence="4" type="primary">nemA_5</name>
    <name evidence="4" type="ORF">IWT5_02122</name>
</gene>
<dbReference type="Gene3D" id="3.20.20.70">
    <property type="entry name" value="Aldolase class I"/>
    <property type="match status" value="1"/>
</dbReference>
<dbReference type="PANTHER" id="PTHR43656:SF2">
    <property type="entry name" value="BINDING OXIDOREDUCTASE, PUTATIVE (AFU_ORTHOLOGUE AFUA_2G08260)-RELATED"/>
    <property type="match status" value="1"/>
</dbReference>
<dbReference type="Pfam" id="PF00724">
    <property type="entry name" value="Oxidored_FMN"/>
    <property type="match status" value="1"/>
</dbReference>
<evidence type="ECO:0000256" key="1">
    <source>
        <dbReference type="ARBA" id="ARBA00022630"/>
    </source>
</evidence>
<keyword evidence="2" id="KW-0560">Oxidoreductase</keyword>
<evidence type="ECO:0000313" key="4">
    <source>
        <dbReference type="EMBL" id="GAX08953.1"/>
    </source>
</evidence>
<reference evidence="4 5" key="1">
    <citation type="submission" date="2015-11" db="EMBL/GenBank/DDBJ databases">
        <title>Draft genome sequences of new species of the genus Lactobacillus isolated from orchardgrass silage.</title>
        <authorList>
            <person name="Tohno M."/>
            <person name="Tanizawa Y."/>
            <person name="Arita M."/>
        </authorList>
    </citation>
    <scope>NUCLEOTIDE SEQUENCE [LARGE SCALE GENOMIC DNA]</scope>
    <source>
        <strain evidence="4 5">IWT5</strain>
    </source>
</reference>
<name>A0A1Z5J4F1_9LACO</name>
<dbReference type="RefSeq" id="WP_098826115.1">
    <property type="nucleotide sequence ID" value="NZ_BCMJ01000011.1"/>
</dbReference>
<feature type="domain" description="NADH:flavin oxidoreductase/NADH oxidase N-terminal" evidence="3">
    <location>
        <begin position="8"/>
        <end position="338"/>
    </location>
</feature>
<keyword evidence="5" id="KW-1185">Reference proteome</keyword>
<dbReference type="SUPFAM" id="SSF51395">
    <property type="entry name" value="FMN-linked oxidoreductases"/>
    <property type="match status" value="1"/>
</dbReference>
<evidence type="ECO:0000313" key="5">
    <source>
        <dbReference type="Proteomes" id="UP000223370"/>
    </source>
</evidence>
<comment type="caution">
    <text evidence="4">The sequence shown here is derived from an EMBL/GenBank/DDBJ whole genome shotgun (WGS) entry which is preliminary data.</text>
</comment>
<evidence type="ECO:0000259" key="3">
    <source>
        <dbReference type="Pfam" id="PF00724"/>
    </source>
</evidence>
<accession>A0A1Z5J4F1</accession>
<dbReference type="EMBL" id="BCMJ01000011">
    <property type="protein sequence ID" value="GAX08953.1"/>
    <property type="molecule type" value="Genomic_DNA"/>
</dbReference>
<dbReference type="GO" id="GO:0016491">
    <property type="term" value="F:oxidoreductase activity"/>
    <property type="evidence" value="ECO:0007669"/>
    <property type="project" value="UniProtKB-KW"/>
</dbReference>
<dbReference type="PANTHER" id="PTHR43656">
    <property type="entry name" value="BINDING OXIDOREDUCTASE, PUTATIVE (AFU_ORTHOLOGUE AFUA_2G08260)-RELATED"/>
    <property type="match status" value="1"/>
</dbReference>